<dbReference type="GO" id="GO:0003723">
    <property type="term" value="F:RNA binding"/>
    <property type="evidence" value="ECO:0007669"/>
    <property type="project" value="InterPro"/>
</dbReference>
<keyword evidence="3" id="KW-0597">Phosphoprotein</keyword>
<evidence type="ECO:0000256" key="9">
    <source>
        <dbReference type="PIRSR" id="PIRSR606225-1"/>
    </source>
</evidence>
<sequence length="522" mass="59185">MEQVSAVTASTAEVNSPEFMEKNTVKNVSETGKRKSDETDEPESRGRGKRRRGAGGKKLRPGERYIPPPQKRNPGISFNQVHFDETSYYFEGGLRKVHPYYFDFKTYCKGRWIGKSLREVFESEFRAESIEYYHEACKEGRIRLNDTPVEDLSMVLRNNDLMKNTVHRHEPPVVGTTLKILVDNGEVLVVDKPASIPVHPCGRFRHNTVIFILGKELGITELHTVHRLDRLTSGVLLFARTLEVSKKLDQLVRDRKLEKEYVCRVEGEFPEGELVCEEPILVVSFKVGLCRVDPKGKECRTLFQRLSYNGKTSVVRCSPLTGRTHQIRVHLQFLGFPILNDPIYGSSAWGPHRGKGGLVGKSNEELLQALVEEHRSQESLHLLDITDGGIGIEQEVGKKKVPENLDGTSEPEKSGESQKKQTDCSETDSNMTQGCKDLRNENTSSDSPPTNSNGDQKEATDLTQKVPPETRDHLCSECRLVRPDPTEKELVMYLHALRYKGPDFEYSTCLPDWAKEDWVETE</sequence>
<dbReference type="PANTHER" id="PTHR21600">
    <property type="entry name" value="MITOCHONDRIAL RNA PSEUDOURIDINE SYNTHASE"/>
    <property type="match status" value="1"/>
</dbReference>
<accession>A0AAV1GJD2</accession>
<feature type="compositionally biased region" description="Polar residues" evidence="10">
    <location>
        <begin position="1"/>
        <end position="14"/>
    </location>
</feature>
<keyword evidence="13" id="KW-1185">Reference proteome</keyword>
<dbReference type="GO" id="GO:0000455">
    <property type="term" value="P:enzyme-directed rRNA pseudouridine synthesis"/>
    <property type="evidence" value="ECO:0007669"/>
    <property type="project" value="TreeGrafter"/>
</dbReference>
<dbReference type="Proteomes" id="UP001178508">
    <property type="component" value="Chromosome 15"/>
</dbReference>
<feature type="compositionally biased region" description="Basic and acidic residues" evidence="10">
    <location>
        <begin position="410"/>
        <end position="423"/>
    </location>
</feature>
<gene>
    <name evidence="12" type="ORF">XNOV1_A038018</name>
</gene>
<evidence type="ECO:0000256" key="4">
    <source>
        <dbReference type="ARBA" id="ARBA00022664"/>
    </source>
</evidence>
<reference evidence="12" key="1">
    <citation type="submission" date="2023-08" db="EMBL/GenBank/DDBJ databases">
        <authorList>
            <person name="Alioto T."/>
            <person name="Alioto T."/>
            <person name="Gomez Garrido J."/>
        </authorList>
    </citation>
    <scope>NUCLEOTIDE SEQUENCE</scope>
</reference>
<protein>
    <recommendedName>
        <fullName evidence="7">Pseudouridylate synthase RPUSD2</fullName>
    </recommendedName>
    <alternativeName>
        <fullName evidence="8">RNA pseudouridylate synthase domain-containing protein 2</fullName>
    </alternativeName>
</protein>
<evidence type="ECO:0000313" key="13">
    <source>
        <dbReference type="Proteomes" id="UP001178508"/>
    </source>
</evidence>
<feature type="domain" description="Pseudouridine synthase RsuA/RluA-like" evidence="11">
    <location>
        <begin position="187"/>
        <end position="332"/>
    </location>
</feature>
<dbReference type="EMBL" id="OY660878">
    <property type="protein sequence ID" value="CAJ1073558.1"/>
    <property type="molecule type" value="Genomic_DNA"/>
</dbReference>
<comment type="function">
    <text evidence="6">Pseudouridine synthase that catalyzes pseudouridylation of mRNAs.</text>
</comment>
<keyword evidence="5" id="KW-0413">Isomerase</keyword>
<name>A0AAV1GJD2_XYRNO</name>
<dbReference type="PROSITE" id="PS01129">
    <property type="entry name" value="PSI_RLU"/>
    <property type="match status" value="1"/>
</dbReference>
<evidence type="ECO:0000256" key="7">
    <source>
        <dbReference type="ARBA" id="ARBA00072682"/>
    </source>
</evidence>
<dbReference type="InterPro" id="IPR020103">
    <property type="entry name" value="PsdUridine_synth_cat_dom_sf"/>
</dbReference>
<evidence type="ECO:0000313" key="12">
    <source>
        <dbReference type="EMBL" id="CAJ1073558.1"/>
    </source>
</evidence>
<dbReference type="GO" id="GO:0009982">
    <property type="term" value="F:pseudouridine synthase activity"/>
    <property type="evidence" value="ECO:0007669"/>
    <property type="project" value="InterPro"/>
</dbReference>
<feature type="compositionally biased region" description="Basic residues" evidence="10">
    <location>
        <begin position="47"/>
        <end position="59"/>
    </location>
</feature>
<organism evidence="12 13">
    <name type="scientific">Xyrichtys novacula</name>
    <name type="common">Pearly razorfish</name>
    <name type="synonym">Hemipteronotus novacula</name>
    <dbReference type="NCBI Taxonomy" id="13765"/>
    <lineage>
        <taxon>Eukaryota</taxon>
        <taxon>Metazoa</taxon>
        <taxon>Chordata</taxon>
        <taxon>Craniata</taxon>
        <taxon>Vertebrata</taxon>
        <taxon>Euteleostomi</taxon>
        <taxon>Actinopterygii</taxon>
        <taxon>Neopterygii</taxon>
        <taxon>Teleostei</taxon>
        <taxon>Neoteleostei</taxon>
        <taxon>Acanthomorphata</taxon>
        <taxon>Eupercaria</taxon>
        <taxon>Labriformes</taxon>
        <taxon>Labridae</taxon>
        <taxon>Xyrichtys</taxon>
    </lineage>
</organism>
<proteinExistence type="inferred from homology"/>
<dbReference type="AlphaFoldDB" id="A0AAV1GJD2"/>
<dbReference type="InterPro" id="IPR006225">
    <property type="entry name" value="PsdUridine_synth_RluC/D"/>
</dbReference>
<dbReference type="GO" id="GO:0006397">
    <property type="term" value="P:mRNA processing"/>
    <property type="evidence" value="ECO:0007669"/>
    <property type="project" value="UniProtKB-KW"/>
</dbReference>
<evidence type="ECO:0000256" key="10">
    <source>
        <dbReference type="SAM" id="MobiDB-lite"/>
    </source>
</evidence>
<dbReference type="InterPro" id="IPR006145">
    <property type="entry name" value="PsdUridine_synth_RsuA/RluA"/>
</dbReference>
<dbReference type="NCBIfam" id="TIGR00005">
    <property type="entry name" value="rluA_subfam"/>
    <property type="match status" value="1"/>
</dbReference>
<dbReference type="Gene3D" id="3.30.2350.10">
    <property type="entry name" value="Pseudouridine synthase"/>
    <property type="match status" value="1"/>
</dbReference>
<dbReference type="InterPro" id="IPR006224">
    <property type="entry name" value="PsdUridine_synth_RluA-like_CS"/>
</dbReference>
<evidence type="ECO:0000256" key="6">
    <source>
        <dbReference type="ARBA" id="ARBA00057241"/>
    </source>
</evidence>
<comment type="catalytic activity">
    <reaction evidence="1">
        <text>a uridine in mRNA = a pseudouridine in mRNA</text>
        <dbReference type="Rhea" id="RHEA:56644"/>
        <dbReference type="Rhea" id="RHEA-COMP:14658"/>
        <dbReference type="Rhea" id="RHEA-COMP:14659"/>
        <dbReference type="ChEBI" id="CHEBI:65314"/>
        <dbReference type="ChEBI" id="CHEBI:65315"/>
    </reaction>
</comment>
<evidence type="ECO:0000256" key="3">
    <source>
        <dbReference type="ARBA" id="ARBA00022553"/>
    </source>
</evidence>
<evidence type="ECO:0000256" key="2">
    <source>
        <dbReference type="ARBA" id="ARBA00010876"/>
    </source>
</evidence>
<evidence type="ECO:0000256" key="8">
    <source>
        <dbReference type="ARBA" id="ARBA00080257"/>
    </source>
</evidence>
<evidence type="ECO:0000256" key="5">
    <source>
        <dbReference type="ARBA" id="ARBA00023235"/>
    </source>
</evidence>
<keyword evidence="4" id="KW-0507">mRNA processing</keyword>
<dbReference type="PANTHER" id="PTHR21600:SF40">
    <property type="entry name" value="PSEUDOURIDYLATE SYNTHASE RPUSD2"/>
    <property type="match status" value="1"/>
</dbReference>
<dbReference type="Pfam" id="PF00849">
    <property type="entry name" value="PseudoU_synth_2"/>
    <property type="match status" value="1"/>
</dbReference>
<feature type="active site" evidence="9">
    <location>
        <position position="229"/>
    </location>
</feature>
<feature type="region of interest" description="Disordered" evidence="10">
    <location>
        <begin position="394"/>
        <end position="470"/>
    </location>
</feature>
<feature type="compositionally biased region" description="Low complexity" evidence="10">
    <location>
        <begin position="441"/>
        <end position="453"/>
    </location>
</feature>
<dbReference type="FunFam" id="3.30.2350.10:FF:000010">
    <property type="entry name" value="RNA pseudouridine synthase domain-containing 2"/>
    <property type="match status" value="1"/>
</dbReference>
<evidence type="ECO:0000259" key="11">
    <source>
        <dbReference type="Pfam" id="PF00849"/>
    </source>
</evidence>
<dbReference type="SUPFAM" id="SSF55120">
    <property type="entry name" value="Pseudouridine synthase"/>
    <property type="match status" value="1"/>
</dbReference>
<dbReference type="InterPro" id="IPR050188">
    <property type="entry name" value="RluA_PseudoU_synthase"/>
</dbReference>
<comment type="similarity">
    <text evidence="2">Belongs to the pseudouridine synthase RluA family.</text>
</comment>
<dbReference type="CDD" id="cd02557">
    <property type="entry name" value="PseudoU_synth_ScRIB2"/>
    <property type="match status" value="1"/>
</dbReference>
<evidence type="ECO:0000256" key="1">
    <source>
        <dbReference type="ARBA" id="ARBA00001166"/>
    </source>
</evidence>
<feature type="compositionally biased region" description="Basic and acidic residues" evidence="10">
    <location>
        <begin position="31"/>
        <end position="46"/>
    </location>
</feature>
<feature type="region of interest" description="Disordered" evidence="10">
    <location>
        <begin position="1"/>
        <end position="77"/>
    </location>
</feature>